<organism evidence="1 2">
    <name type="scientific">Irpex rosettiformis</name>
    <dbReference type="NCBI Taxonomy" id="378272"/>
    <lineage>
        <taxon>Eukaryota</taxon>
        <taxon>Fungi</taxon>
        <taxon>Dikarya</taxon>
        <taxon>Basidiomycota</taxon>
        <taxon>Agaricomycotina</taxon>
        <taxon>Agaricomycetes</taxon>
        <taxon>Polyporales</taxon>
        <taxon>Irpicaceae</taxon>
        <taxon>Irpex</taxon>
    </lineage>
</organism>
<sequence length="363" mass="41011">MTVGSAPSIPHYQPPPPTKQQLDYADLAIIDLAKAATPEGRAELAGLARDAMRDIGFFYIVNHGLSPHETERVFDIADVPFSHVSDKEKLAYTGNILETGTDQGYKPRQYWNIDGGVKDQVENYVINRDVTKRQHPEALRPFLPELSNFARKNHDILHTVLRLLAIGLEIPEDTFVNQHGWDADGETYVRFMKYYPRTAEEEEKSKQVWLKGHTDFGTITILWSQPVSALQILSPDGEWRWLRHIDNALVINAGDCMEFISGGFYKATIHRVIQPPEDQRGYTRLGVFYFCNPDNDVVLETVSGSSVLERLGIKRSFIDDDTPTAGTWLRGRIAAYGKTQLSQGQQKGVEEEVLNGAVVRHYN</sequence>
<name>A0ACB8U5P5_9APHY</name>
<keyword evidence="2" id="KW-1185">Reference proteome</keyword>
<proteinExistence type="predicted"/>
<evidence type="ECO:0000313" key="2">
    <source>
        <dbReference type="Proteomes" id="UP001055072"/>
    </source>
</evidence>
<accession>A0ACB8U5P5</accession>
<comment type="caution">
    <text evidence="1">The sequence shown here is derived from an EMBL/GenBank/DDBJ whole genome shotgun (WGS) entry which is preliminary data.</text>
</comment>
<dbReference type="EMBL" id="MU274910">
    <property type="protein sequence ID" value="KAI0089616.1"/>
    <property type="molecule type" value="Genomic_DNA"/>
</dbReference>
<evidence type="ECO:0000313" key="1">
    <source>
        <dbReference type="EMBL" id="KAI0089616.1"/>
    </source>
</evidence>
<protein>
    <submittedName>
        <fullName evidence="1">Uncharacterized protein</fullName>
    </submittedName>
</protein>
<gene>
    <name evidence="1" type="ORF">BDY19DRAFT_993195</name>
</gene>
<dbReference type="Proteomes" id="UP001055072">
    <property type="component" value="Unassembled WGS sequence"/>
</dbReference>
<reference evidence="1" key="1">
    <citation type="journal article" date="2021" name="Environ. Microbiol.">
        <title>Gene family expansions and transcriptome signatures uncover fungal adaptations to wood decay.</title>
        <authorList>
            <person name="Hage H."/>
            <person name="Miyauchi S."/>
            <person name="Viragh M."/>
            <person name="Drula E."/>
            <person name="Min B."/>
            <person name="Chaduli D."/>
            <person name="Navarro D."/>
            <person name="Favel A."/>
            <person name="Norest M."/>
            <person name="Lesage-Meessen L."/>
            <person name="Balint B."/>
            <person name="Merenyi Z."/>
            <person name="de Eugenio L."/>
            <person name="Morin E."/>
            <person name="Martinez A.T."/>
            <person name="Baldrian P."/>
            <person name="Stursova M."/>
            <person name="Martinez M.J."/>
            <person name="Novotny C."/>
            <person name="Magnuson J.K."/>
            <person name="Spatafora J.W."/>
            <person name="Maurice S."/>
            <person name="Pangilinan J."/>
            <person name="Andreopoulos W."/>
            <person name="LaButti K."/>
            <person name="Hundley H."/>
            <person name="Na H."/>
            <person name="Kuo A."/>
            <person name="Barry K."/>
            <person name="Lipzen A."/>
            <person name="Henrissat B."/>
            <person name="Riley R."/>
            <person name="Ahrendt S."/>
            <person name="Nagy L.G."/>
            <person name="Grigoriev I.V."/>
            <person name="Martin F."/>
            <person name="Rosso M.N."/>
        </authorList>
    </citation>
    <scope>NUCLEOTIDE SEQUENCE</scope>
    <source>
        <strain evidence="1">CBS 384.51</strain>
    </source>
</reference>